<dbReference type="PANTHER" id="PTHR43459:SF1">
    <property type="entry name" value="EG:BACN32G11.4 PROTEIN"/>
    <property type="match status" value="1"/>
</dbReference>
<dbReference type="RefSeq" id="WP_171793083.1">
    <property type="nucleotide sequence ID" value="NZ_JAVDRD010000004.1"/>
</dbReference>
<name>A0ABU1MLK2_9SPHN</name>
<keyword evidence="3" id="KW-1185">Reference proteome</keyword>
<dbReference type="InterPro" id="IPR001753">
    <property type="entry name" value="Enoyl-CoA_hydra/iso"/>
</dbReference>
<gene>
    <name evidence="2" type="ORF">J2792_002088</name>
</gene>
<keyword evidence="2" id="KW-0413">Isomerase</keyword>
<evidence type="ECO:0000313" key="2">
    <source>
        <dbReference type="EMBL" id="MDR6511216.1"/>
    </source>
</evidence>
<dbReference type="SUPFAM" id="SSF52096">
    <property type="entry name" value="ClpP/crotonase"/>
    <property type="match status" value="1"/>
</dbReference>
<dbReference type="EMBL" id="JAVDRD010000004">
    <property type="protein sequence ID" value="MDR6511216.1"/>
    <property type="molecule type" value="Genomic_DNA"/>
</dbReference>
<dbReference type="EC" id="5.3.3.18" evidence="2"/>
<evidence type="ECO:0000313" key="3">
    <source>
        <dbReference type="Proteomes" id="UP001184150"/>
    </source>
</evidence>
<dbReference type="PANTHER" id="PTHR43459">
    <property type="entry name" value="ENOYL-COA HYDRATASE"/>
    <property type="match status" value="1"/>
</dbReference>
<sequence>MSDDLVLVERRGAVAILTLNRPAAGNTLDMPTATRLEQVVASVAGDASVRCVVVTGTGKLFCGGGDVGSFGRASEGPSAFLFALAGSVHRSVLALARMGKPLVTLVNGPAAGAGLSLAILGDVALAAPSAHFTAAYGMVGLTPDGGMSWTLPRVVGLRRAQEIILTNRRIGAEEAAQIGLVTRVVAAETLLDEGLAVAERLAQGPVGAIAGARALLAASMQNDLATQLDLEVVRIADAGAGAEAAEGIAAFAERRPPRFTP</sequence>
<comment type="caution">
    <text evidence="2">The sequence shown here is derived from an EMBL/GenBank/DDBJ whole genome shotgun (WGS) entry which is preliminary data.</text>
</comment>
<comment type="similarity">
    <text evidence="1">Belongs to the enoyl-CoA hydratase/isomerase family.</text>
</comment>
<dbReference type="Proteomes" id="UP001184150">
    <property type="component" value="Unassembled WGS sequence"/>
</dbReference>
<protein>
    <submittedName>
        <fullName evidence="2">2-(1,2-epoxy-1,2-dihydrophenyl)acetyl-CoA isomerase</fullName>
        <ecNumber evidence="2">5.3.3.18</ecNumber>
    </submittedName>
</protein>
<dbReference type="InterPro" id="IPR029045">
    <property type="entry name" value="ClpP/crotonase-like_dom_sf"/>
</dbReference>
<dbReference type="GO" id="GO:0016853">
    <property type="term" value="F:isomerase activity"/>
    <property type="evidence" value="ECO:0007669"/>
    <property type="project" value="UniProtKB-KW"/>
</dbReference>
<dbReference type="Pfam" id="PF00378">
    <property type="entry name" value="ECH_1"/>
    <property type="match status" value="1"/>
</dbReference>
<evidence type="ECO:0000256" key="1">
    <source>
        <dbReference type="ARBA" id="ARBA00005254"/>
    </source>
</evidence>
<reference evidence="2 3" key="1">
    <citation type="submission" date="2023-07" db="EMBL/GenBank/DDBJ databases">
        <title>Sorghum-associated microbial communities from plants grown in Nebraska, USA.</title>
        <authorList>
            <person name="Schachtman D."/>
        </authorList>
    </citation>
    <scope>NUCLEOTIDE SEQUENCE [LARGE SCALE GENOMIC DNA]</scope>
    <source>
        <strain evidence="2 3">DS1027</strain>
    </source>
</reference>
<dbReference type="Gene3D" id="3.90.226.10">
    <property type="entry name" value="2-enoyl-CoA Hydratase, Chain A, domain 1"/>
    <property type="match status" value="1"/>
</dbReference>
<dbReference type="CDD" id="cd06558">
    <property type="entry name" value="crotonase-like"/>
    <property type="match status" value="1"/>
</dbReference>
<proteinExistence type="inferred from homology"/>
<dbReference type="InterPro" id="IPR014748">
    <property type="entry name" value="Enoyl-CoA_hydra_C"/>
</dbReference>
<organism evidence="2 3">
    <name type="scientific">Novosphingobium capsulatum</name>
    <dbReference type="NCBI Taxonomy" id="13688"/>
    <lineage>
        <taxon>Bacteria</taxon>
        <taxon>Pseudomonadati</taxon>
        <taxon>Pseudomonadota</taxon>
        <taxon>Alphaproteobacteria</taxon>
        <taxon>Sphingomonadales</taxon>
        <taxon>Sphingomonadaceae</taxon>
        <taxon>Novosphingobium</taxon>
    </lineage>
</organism>
<accession>A0ABU1MLK2</accession>
<dbReference type="Gene3D" id="1.10.12.10">
    <property type="entry name" value="Lyase 2-enoyl-coa Hydratase, Chain A, domain 2"/>
    <property type="match status" value="1"/>
</dbReference>